<dbReference type="EMBL" id="VSSQ01068702">
    <property type="protein sequence ID" value="MPN20844.1"/>
    <property type="molecule type" value="Genomic_DNA"/>
</dbReference>
<comment type="caution">
    <text evidence="1">The sequence shown here is derived from an EMBL/GenBank/DDBJ whole genome shotgun (WGS) entry which is preliminary data.</text>
</comment>
<dbReference type="AlphaFoldDB" id="A0A645G9U9"/>
<dbReference type="Gene3D" id="1.10.3210.10">
    <property type="entry name" value="Hypothetical protein af1432"/>
    <property type="match status" value="1"/>
</dbReference>
<accession>A0A645G9U9</accession>
<name>A0A645G9U9_9ZZZZ</name>
<dbReference type="Pfam" id="PF12917">
    <property type="entry name" value="YfbR-like"/>
    <property type="match status" value="1"/>
</dbReference>
<reference evidence="1" key="1">
    <citation type="submission" date="2019-08" db="EMBL/GenBank/DDBJ databases">
        <authorList>
            <person name="Kucharzyk K."/>
            <person name="Murdoch R.W."/>
            <person name="Higgins S."/>
            <person name="Loffler F."/>
        </authorList>
    </citation>
    <scope>NUCLEOTIDE SEQUENCE</scope>
</reference>
<evidence type="ECO:0008006" key="2">
    <source>
        <dbReference type="Google" id="ProtNLM"/>
    </source>
</evidence>
<sequence length="209" mass="23246">MVAVDSFFAGRLLETGRRAMAAPGGVAAALAKVLYHGNCSRDAVELFRRCFQCGDGRQKAPGVGMCRMEEYLLHGALFHDLPEVLTKDVISPVKTNVSGLAELLNEYETDSVRSEIMPLLPEEWRDEFKFMIFDPFRFKDDPVHGVTDGPTIKLFDVMGAYMEAYVSRRYGISSSSLRIGEDDLRSRLIREGGSVGAADLINRLESMDI</sequence>
<dbReference type="SUPFAM" id="SSF109604">
    <property type="entry name" value="HD-domain/PDEase-like"/>
    <property type="match status" value="1"/>
</dbReference>
<proteinExistence type="predicted"/>
<protein>
    <recommendedName>
        <fullName evidence="2">HD domain-containing protein</fullName>
    </recommendedName>
</protein>
<gene>
    <name evidence="1" type="ORF">SDC9_168223</name>
</gene>
<organism evidence="1">
    <name type="scientific">bioreactor metagenome</name>
    <dbReference type="NCBI Taxonomy" id="1076179"/>
    <lineage>
        <taxon>unclassified sequences</taxon>
        <taxon>metagenomes</taxon>
        <taxon>ecological metagenomes</taxon>
    </lineage>
</organism>
<evidence type="ECO:0000313" key="1">
    <source>
        <dbReference type="EMBL" id="MPN20844.1"/>
    </source>
</evidence>